<evidence type="ECO:0000313" key="2">
    <source>
        <dbReference type="Proteomes" id="UP001634393"/>
    </source>
</evidence>
<sequence length="30" mass="3549">MPNLFIRSRQAFLVLHKHPFFSSRGEAKSF</sequence>
<dbReference type="Proteomes" id="UP001634393">
    <property type="component" value="Unassembled WGS sequence"/>
</dbReference>
<evidence type="ECO:0000313" key="1">
    <source>
        <dbReference type="EMBL" id="KAL3838271.1"/>
    </source>
</evidence>
<protein>
    <submittedName>
        <fullName evidence="1">Uncharacterized protein</fullName>
    </submittedName>
</protein>
<name>A0ABD3TNQ8_9LAMI</name>
<organism evidence="1 2">
    <name type="scientific">Penstemon smallii</name>
    <dbReference type="NCBI Taxonomy" id="265156"/>
    <lineage>
        <taxon>Eukaryota</taxon>
        <taxon>Viridiplantae</taxon>
        <taxon>Streptophyta</taxon>
        <taxon>Embryophyta</taxon>
        <taxon>Tracheophyta</taxon>
        <taxon>Spermatophyta</taxon>
        <taxon>Magnoliopsida</taxon>
        <taxon>eudicotyledons</taxon>
        <taxon>Gunneridae</taxon>
        <taxon>Pentapetalae</taxon>
        <taxon>asterids</taxon>
        <taxon>lamiids</taxon>
        <taxon>Lamiales</taxon>
        <taxon>Plantaginaceae</taxon>
        <taxon>Cheloneae</taxon>
        <taxon>Penstemon</taxon>
    </lineage>
</organism>
<gene>
    <name evidence="1" type="ORF">ACJIZ3_022862</name>
</gene>
<dbReference type="AlphaFoldDB" id="A0ABD3TNQ8"/>
<accession>A0ABD3TNQ8</accession>
<keyword evidence="2" id="KW-1185">Reference proteome</keyword>
<comment type="caution">
    <text evidence="1">The sequence shown here is derived from an EMBL/GenBank/DDBJ whole genome shotgun (WGS) entry which is preliminary data.</text>
</comment>
<dbReference type="EMBL" id="JBJXBP010000003">
    <property type="protein sequence ID" value="KAL3838271.1"/>
    <property type="molecule type" value="Genomic_DNA"/>
</dbReference>
<proteinExistence type="predicted"/>
<reference evidence="1 2" key="1">
    <citation type="submission" date="2024-12" db="EMBL/GenBank/DDBJ databases">
        <title>The unique morphological basis and parallel evolutionary history of personate flowers in Penstemon.</title>
        <authorList>
            <person name="Depatie T.H."/>
            <person name="Wessinger C.A."/>
        </authorList>
    </citation>
    <scope>NUCLEOTIDE SEQUENCE [LARGE SCALE GENOMIC DNA]</scope>
    <source>
        <strain evidence="1">WTNN_2</strain>
        <tissue evidence="1">Leaf</tissue>
    </source>
</reference>